<keyword evidence="4" id="KW-0804">Transcription</keyword>
<dbReference type="Proteomes" id="UP000198937">
    <property type="component" value="Unassembled WGS sequence"/>
</dbReference>
<dbReference type="InterPro" id="IPR001647">
    <property type="entry name" value="HTH_TetR"/>
</dbReference>
<keyword evidence="1" id="KW-0678">Repressor</keyword>
<protein>
    <submittedName>
        <fullName evidence="7">Transcriptional regulator, TetR family</fullName>
    </submittedName>
</protein>
<dbReference type="InterPro" id="IPR023772">
    <property type="entry name" value="DNA-bd_HTH_TetR-type_CS"/>
</dbReference>
<dbReference type="PROSITE" id="PS50977">
    <property type="entry name" value="HTH_TETR_2"/>
    <property type="match status" value="1"/>
</dbReference>
<dbReference type="InterPro" id="IPR050109">
    <property type="entry name" value="HTH-type_TetR-like_transc_reg"/>
</dbReference>
<keyword evidence="2" id="KW-0805">Transcription regulation</keyword>
<dbReference type="RefSeq" id="WP_091436685.1">
    <property type="nucleotide sequence ID" value="NZ_BMMJ01000004.1"/>
</dbReference>
<evidence type="ECO:0000256" key="3">
    <source>
        <dbReference type="ARBA" id="ARBA00023125"/>
    </source>
</evidence>
<dbReference type="PANTHER" id="PTHR30055:SF234">
    <property type="entry name" value="HTH-TYPE TRANSCRIPTIONAL REGULATOR BETI"/>
    <property type="match status" value="1"/>
</dbReference>
<dbReference type="STRING" id="683228.GA0070617_2547"/>
<organism evidence="7 8">
    <name type="scientific">Micromonospora yangpuensis</name>
    <dbReference type="NCBI Taxonomy" id="683228"/>
    <lineage>
        <taxon>Bacteria</taxon>
        <taxon>Bacillati</taxon>
        <taxon>Actinomycetota</taxon>
        <taxon>Actinomycetes</taxon>
        <taxon>Micromonosporales</taxon>
        <taxon>Micromonosporaceae</taxon>
        <taxon>Micromonospora</taxon>
    </lineage>
</organism>
<evidence type="ECO:0000313" key="7">
    <source>
        <dbReference type="EMBL" id="SCL54048.1"/>
    </source>
</evidence>
<proteinExistence type="predicted"/>
<dbReference type="Pfam" id="PF13977">
    <property type="entry name" value="TetR_C_6"/>
    <property type="match status" value="1"/>
</dbReference>
<evidence type="ECO:0000256" key="4">
    <source>
        <dbReference type="ARBA" id="ARBA00023163"/>
    </source>
</evidence>
<keyword evidence="8" id="KW-1185">Reference proteome</keyword>
<dbReference type="InterPro" id="IPR039538">
    <property type="entry name" value="BetI_C"/>
</dbReference>
<dbReference type="AlphaFoldDB" id="A0A1C6UJC8"/>
<evidence type="ECO:0000259" key="6">
    <source>
        <dbReference type="PROSITE" id="PS50977"/>
    </source>
</evidence>
<feature type="domain" description="HTH tetR-type" evidence="6">
    <location>
        <begin position="11"/>
        <end position="71"/>
    </location>
</feature>
<accession>A0A1C6UJC8</accession>
<evidence type="ECO:0000313" key="8">
    <source>
        <dbReference type="Proteomes" id="UP000198937"/>
    </source>
</evidence>
<keyword evidence="3 5" id="KW-0238">DNA-binding</keyword>
<dbReference type="InterPro" id="IPR036271">
    <property type="entry name" value="Tet_transcr_reg_TetR-rel_C_sf"/>
</dbReference>
<gene>
    <name evidence="7" type="ORF">GA0070617_2547</name>
</gene>
<evidence type="ECO:0000256" key="1">
    <source>
        <dbReference type="ARBA" id="ARBA00022491"/>
    </source>
</evidence>
<evidence type="ECO:0000256" key="2">
    <source>
        <dbReference type="ARBA" id="ARBA00023015"/>
    </source>
</evidence>
<feature type="DNA-binding region" description="H-T-H motif" evidence="5">
    <location>
        <begin position="34"/>
        <end position="53"/>
    </location>
</feature>
<reference evidence="7 8" key="1">
    <citation type="submission" date="2016-06" db="EMBL/GenBank/DDBJ databases">
        <authorList>
            <person name="Kjaerup R.B."/>
            <person name="Dalgaard T.S."/>
            <person name="Juul-Madsen H.R."/>
        </authorList>
    </citation>
    <scope>NUCLEOTIDE SEQUENCE [LARGE SCALE GENOMIC DNA]</scope>
    <source>
        <strain evidence="7 8">DSM 45577</strain>
    </source>
</reference>
<dbReference type="EMBL" id="FMIA01000002">
    <property type="protein sequence ID" value="SCL54048.1"/>
    <property type="molecule type" value="Genomic_DNA"/>
</dbReference>
<dbReference type="PRINTS" id="PR00455">
    <property type="entry name" value="HTHTETR"/>
</dbReference>
<dbReference type="OrthoDB" id="5242390at2"/>
<evidence type="ECO:0000256" key="5">
    <source>
        <dbReference type="PROSITE-ProRule" id="PRU00335"/>
    </source>
</evidence>
<dbReference type="Gene3D" id="1.10.357.10">
    <property type="entry name" value="Tetracycline Repressor, domain 2"/>
    <property type="match status" value="1"/>
</dbReference>
<dbReference type="SUPFAM" id="SSF46689">
    <property type="entry name" value="Homeodomain-like"/>
    <property type="match status" value="1"/>
</dbReference>
<dbReference type="PROSITE" id="PS01081">
    <property type="entry name" value="HTH_TETR_1"/>
    <property type="match status" value="1"/>
</dbReference>
<dbReference type="GO" id="GO:0003700">
    <property type="term" value="F:DNA-binding transcription factor activity"/>
    <property type="evidence" value="ECO:0007669"/>
    <property type="project" value="TreeGrafter"/>
</dbReference>
<dbReference type="SUPFAM" id="SSF48498">
    <property type="entry name" value="Tetracyclin repressor-like, C-terminal domain"/>
    <property type="match status" value="1"/>
</dbReference>
<dbReference type="GO" id="GO:0000976">
    <property type="term" value="F:transcription cis-regulatory region binding"/>
    <property type="evidence" value="ECO:0007669"/>
    <property type="project" value="TreeGrafter"/>
</dbReference>
<name>A0A1C6UJC8_9ACTN</name>
<dbReference type="InterPro" id="IPR009057">
    <property type="entry name" value="Homeodomain-like_sf"/>
</dbReference>
<dbReference type="Pfam" id="PF00440">
    <property type="entry name" value="TetR_N"/>
    <property type="match status" value="1"/>
</dbReference>
<dbReference type="PANTHER" id="PTHR30055">
    <property type="entry name" value="HTH-TYPE TRANSCRIPTIONAL REGULATOR RUTR"/>
    <property type="match status" value="1"/>
</dbReference>
<sequence length="197" mass="21803">MPRPVDPEQHLQRRLHIIDAALTCFAANGFDGTSTAAICRLAGIGSGTLFHYFPTKVDVMVAILELGAEETKEFFNSQASQQDAVDVLLAYADHEADNAQDQRANSFIRAVVVAASHARVATALTEHQRQVRTGLTPWVERGREQGGIRTDLSVERTISWMLALIDGFLSQTAEWPAFDPSRERVVLRETISRFLAP</sequence>